<sequence>MTRHFRGNNAEAGVWSNAVFHLFRLAVTGDGFLELHGLGRRLAVVLFVAAVHRVALADNFGQHRSAIGVDPDALAAPAAVVVPAGGQRHDHLVVGMVLTVALRRSGAVPAFREVVDGHVCIPLRALVFVAFATSAGQVPAVAARLDVAKNSS</sequence>
<evidence type="ECO:0000313" key="1">
    <source>
        <dbReference type="EMBL" id="RRT60451.1"/>
    </source>
</evidence>
<comment type="caution">
    <text evidence="1">The sequence shown here is derived from an EMBL/GenBank/DDBJ whole genome shotgun (WGS) entry which is preliminary data.</text>
</comment>
<protein>
    <submittedName>
        <fullName evidence="1">Uncharacterized protein</fullName>
    </submittedName>
</protein>
<dbReference type="Proteomes" id="UP000287651">
    <property type="component" value="Unassembled WGS sequence"/>
</dbReference>
<evidence type="ECO:0000313" key="2">
    <source>
        <dbReference type="Proteomes" id="UP000287651"/>
    </source>
</evidence>
<gene>
    <name evidence="1" type="ORF">B296_00010195</name>
</gene>
<accession>A0A426Z916</accession>
<proteinExistence type="predicted"/>
<reference evidence="1 2" key="1">
    <citation type="journal article" date="2014" name="Agronomy (Basel)">
        <title>A Draft Genome Sequence for Ensete ventricosum, the Drought-Tolerant Tree Against Hunger.</title>
        <authorList>
            <person name="Harrison J."/>
            <person name="Moore K.A."/>
            <person name="Paszkiewicz K."/>
            <person name="Jones T."/>
            <person name="Grant M."/>
            <person name="Ambacheew D."/>
            <person name="Muzemil S."/>
            <person name="Studholme D.J."/>
        </authorList>
    </citation>
    <scope>NUCLEOTIDE SEQUENCE [LARGE SCALE GENOMIC DNA]</scope>
</reference>
<dbReference type="EMBL" id="AMZH03007781">
    <property type="protein sequence ID" value="RRT60451.1"/>
    <property type="molecule type" value="Genomic_DNA"/>
</dbReference>
<organism evidence="1 2">
    <name type="scientific">Ensete ventricosum</name>
    <name type="common">Abyssinian banana</name>
    <name type="synonym">Musa ensete</name>
    <dbReference type="NCBI Taxonomy" id="4639"/>
    <lineage>
        <taxon>Eukaryota</taxon>
        <taxon>Viridiplantae</taxon>
        <taxon>Streptophyta</taxon>
        <taxon>Embryophyta</taxon>
        <taxon>Tracheophyta</taxon>
        <taxon>Spermatophyta</taxon>
        <taxon>Magnoliopsida</taxon>
        <taxon>Liliopsida</taxon>
        <taxon>Zingiberales</taxon>
        <taxon>Musaceae</taxon>
        <taxon>Ensete</taxon>
    </lineage>
</organism>
<name>A0A426Z916_ENSVE</name>
<dbReference type="AlphaFoldDB" id="A0A426Z916"/>